<organism evidence="4">
    <name type="scientific">Craspedostauros australis</name>
    <dbReference type="NCBI Taxonomy" id="1486917"/>
    <lineage>
        <taxon>Eukaryota</taxon>
        <taxon>Sar</taxon>
        <taxon>Stramenopiles</taxon>
        <taxon>Ochrophyta</taxon>
        <taxon>Bacillariophyta</taxon>
        <taxon>Bacillariophyceae</taxon>
        <taxon>Bacillariophycidae</taxon>
        <taxon>Naviculales</taxon>
        <taxon>Naviculaceae</taxon>
        <taxon>Craspedostauros</taxon>
    </lineage>
</organism>
<dbReference type="SMART" id="SM00028">
    <property type="entry name" value="TPR"/>
    <property type="match status" value="3"/>
</dbReference>
<accession>A0A7R9WPL8</accession>
<keyword evidence="2 3" id="KW-0802">TPR repeat</keyword>
<dbReference type="EMBL" id="HBEF01002809">
    <property type="protein sequence ID" value="CAD8329657.1"/>
    <property type="molecule type" value="Transcribed_RNA"/>
</dbReference>
<gene>
    <name evidence="4" type="ORF">CAUS1442_LOCUS1755</name>
</gene>
<dbReference type="Gene3D" id="1.25.40.10">
    <property type="entry name" value="Tetratricopeptide repeat domain"/>
    <property type="match status" value="1"/>
</dbReference>
<dbReference type="Pfam" id="PF13424">
    <property type="entry name" value="TPR_12"/>
    <property type="match status" value="1"/>
</dbReference>
<name>A0A7R9WPL8_9STRA</name>
<proteinExistence type="predicted"/>
<dbReference type="InterPro" id="IPR011990">
    <property type="entry name" value="TPR-like_helical_dom_sf"/>
</dbReference>
<dbReference type="InterPro" id="IPR019734">
    <property type="entry name" value="TPR_rpt"/>
</dbReference>
<evidence type="ECO:0008006" key="5">
    <source>
        <dbReference type="Google" id="ProtNLM"/>
    </source>
</evidence>
<evidence type="ECO:0000256" key="1">
    <source>
        <dbReference type="ARBA" id="ARBA00022737"/>
    </source>
</evidence>
<evidence type="ECO:0000256" key="3">
    <source>
        <dbReference type="PROSITE-ProRule" id="PRU00339"/>
    </source>
</evidence>
<keyword evidence="1" id="KW-0677">Repeat</keyword>
<feature type="repeat" description="TPR" evidence="3">
    <location>
        <begin position="37"/>
        <end position="70"/>
    </location>
</feature>
<evidence type="ECO:0000256" key="2">
    <source>
        <dbReference type="ARBA" id="ARBA00022803"/>
    </source>
</evidence>
<dbReference type="PANTHER" id="PTHR45641">
    <property type="entry name" value="TETRATRICOPEPTIDE REPEAT PROTEIN (AFU_ORTHOLOGUE AFUA_6G03870)"/>
    <property type="match status" value="1"/>
</dbReference>
<dbReference type="AlphaFoldDB" id="A0A7R9WPL8"/>
<dbReference type="PROSITE" id="PS50005">
    <property type="entry name" value="TPR"/>
    <property type="match status" value="2"/>
</dbReference>
<reference evidence="4" key="1">
    <citation type="submission" date="2021-01" db="EMBL/GenBank/DDBJ databases">
        <authorList>
            <person name="Corre E."/>
            <person name="Pelletier E."/>
            <person name="Niang G."/>
            <person name="Scheremetjew M."/>
            <person name="Finn R."/>
            <person name="Kale V."/>
            <person name="Holt S."/>
            <person name="Cochrane G."/>
            <person name="Meng A."/>
            <person name="Brown T."/>
            <person name="Cohen L."/>
        </authorList>
    </citation>
    <scope>NUCLEOTIDE SEQUENCE</scope>
    <source>
        <strain evidence="4">CCMP3328</strain>
    </source>
</reference>
<sequence length="183" mass="20719">MGTIFYQKSNINLAQQLFTESLRIRRLQLGDKHRDVSFTLYNLALCFQLQGRYDDAINCYRETLRIEKAVLGENHKDVSMTMYKLGEVYQLKEDLSEALQYFEAALEIERSTIGRDDPAVMARTLNEIGNIHMSRGEVGKMMEAFSDSARLFEKAGQSIAESIAVPDKLYAFENTCPLASAAA</sequence>
<dbReference type="SUPFAM" id="SSF48452">
    <property type="entry name" value="TPR-like"/>
    <property type="match status" value="1"/>
</dbReference>
<dbReference type="PANTHER" id="PTHR45641:SF19">
    <property type="entry name" value="NEPHROCYSTIN-3"/>
    <property type="match status" value="1"/>
</dbReference>
<evidence type="ECO:0000313" key="4">
    <source>
        <dbReference type="EMBL" id="CAD8329657.1"/>
    </source>
</evidence>
<protein>
    <recommendedName>
        <fullName evidence="5">Kinesin light chain</fullName>
    </recommendedName>
</protein>
<feature type="repeat" description="TPR" evidence="3">
    <location>
        <begin position="79"/>
        <end position="112"/>
    </location>
</feature>